<dbReference type="InterPro" id="IPR000086">
    <property type="entry name" value="NUDIX_hydrolase_dom"/>
</dbReference>
<dbReference type="InterPro" id="IPR015797">
    <property type="entry name" value="NUDIX_hydrolase-like_dom_sf"/>
</dbReference>
<dbReference type="Pfam" id="PF00293">
    <property type="entry name" value="NUDIX"/>
    <property type="match status" value="1"/>
</dbReference>
<dbReference type="PANTHER" id="PTHR43758:SF2">
    <property type="entry name" value="OXIDIZED PURINE NUCLEOSIDE TRIPHOSPHATE HYDROLASE"/>
    <property type="match status" value="1"/>
</dbReference>
<dbReference type="InterPro" id="IPR020476">
    <property type="entry name" value="Nudix_hydrolase"/>
</dbReference>
<comment type="cofactor">
    <cofactor evidence="1">
        <name>Mg(2+)</name>
        <dbReference type="ChEBI" id="CHEBI:18420"/>
    </cofactor>
</comment>
<accession>A0ABW5PQK6</accession>
<evidence type="ECO:0000256" key="2">
    <source>
        <dbReference type="ARBA" id="ARBA00005582"/>
    </source>
</evidence>
<evidence type="ECO:0000256" key="3">
    <source>
        <dbReference type="ARBA" id="ARBA00022723"/>
    </source>
</evidence>
<feature type="domain" description="Nudix hydrolase" evidence="6">
    <location>
        <begin position="1"/>
        <end position="132"/>
    </location>
</feature>
<name>A0ABW5PQK6_9BACI</name>
<evidence type="ECO:0000256" key="5">
    <source>
        <dbReference type="ARBA" id="ARBA00022842"/>
    </source>
</evidence>
<keyword evidence="4" id="KW-0378">Hydrolase</keyword>
<evidence type="ECO:0000259" key="6">
    <source>
        <dbReference type="PROSITE" id="PS51462"/>
    </source>
</evidence>
<evidence type="ECO:0000313" key="8">
    <source>
        <dbReference type="Proteomes" id="UP001597458"/>
    </source>
</evidence>
<proteinExistence type="inferred from homology"/>
<dbReference type="Gene3D" id="3.90.79.10">
    <property type="entry name" value="Nucleoside Triphosphate Pyrophosphohydrolase"/>
    <property type="match status" value="1"/>
</dbReference>
<reference evidence="8" key="1">
    <citation type="journal article" date="2019" name="Int. J. Syst. Evol. Microbiol.">
        <title>The Global Catalogue of Microorganisms (GCM) 10K type strain sequencing project: providing services to taxonomists for standard genome sequencing and annotation.</title>
        <authorList>
            <consortium name="The Broad Institute Genomics Platform"/>
            <consortium name="The Broad Institute Genome Sequencing Center for Infectious Disease"/>
            <person name="Wu L."/>
            <person name="Ma J."/>
        </authorList>
    </citation>
    <scope>NUCLEOTIDE SEQUENCE [LARGE SCALE GENOMIC DNA]</scope>
    <source>
        <strain evidence="8">TISTR 2241</strain>
    </source>
</reference>
<organism evidence="7 8">
    <name type="scientific">Terrilactibacillus laevilacticus</name>
    <dbReference type="NCBI Taxonomy" id="1380157"/>
    <lineage>
        <taxon>Bacteria</taxon>
        <taxon>Bacillati</taxon>
        <taxon>Bacillota</taxon>
        <taxon>Bacilli</taxon>
        <taxon>Bacillales</taxon>
        <taxon>Bacillaceae</taxon>
        <taxon>Terrilactibacillus</taxon>
    </lineage>
</organism>
<keyword evidence="3" id="KW-0479">Metal-binding</keyword>
<protein>
    <submittedName>
        <fullName evidence="7">NUDIX domain-containing protein</fullName>
    </submittedName>
</protein>
<dbReference type="EMBL" id="JBHUMR010000008">
    <property type="protein sequence ID" value="MFD2617153.1"/>
    <property type="molecule type" value="Genomic_DNA"/>
</dbReference>
<comment type="similarity">
    <text evidence="2">Belongs to the Nudix hydrolase family.</text>
</comment>
<dbReference type="Proteomes" id="UP001597458">
    <property type="component" value="Unassembled WGS sequence"/>
</dbReference>
<gene>
    <name evidence="7" type="ORF">ACFSTF_07490</name>
</gene>
<dbReference type="SUPFAM" id="SSF55811">
    <property type="entry name" value="Nudix"/>
    <property type="match status" value="1"/>
</dbReference>
<keyword evidence="5" id="KW-0460">Magnesium</keyword>
<dbReference type="PRINTS" id="PR00502">
    <property type="entry name" value="NUDIXFAMILY"/>
</dbReference>
<comment type="caution">
    <text evidence="7">The sequence shown here is derived from an EMBL/GenBank/DDBJ whole genome shotgun (WGS) entry which is preliminary data.</text>
</comment>
<evidence type="ECO:0000313" key="7">
    <source>
        <dbReference type="EMBL" id="MFD2617153.1"/>
    </source>
</evidence>
<evidence type="ECO:0000256" key="4">
    <source>
        <dbReference type="ARBA" id="ARBA00022801"/>
    </source>
</evidence>
<evidence type="ECO:0000256" key="1">
    <source>
        <dbReference type="ARBA" id="ARBA00001946"/>
    </source>
</evidence>
<dbReference type="PROSITE" id="PS51462">
    <property type="entry name" value="NUDIX"/>
    <property type="match status" value="1"/>
</dbReference>
<sequence>MYRYTLAFLTYDRKILMLNRQKSPWQGCWNGVGGKLEEGETPIQSVQREIKEETGIDAVKPIFKGTVSWTVNEKDHGGMYLFLVHLKKDQAIPTPLKTREGILDFKSPEWLLNDENLGVVPTIRLFLSNMLDENDLLHYHCYFNDDELKDYVCTSLTESEISSLLSAKLKLNAQSKVNSLK</sequence>
<dbReference type="RefSeq" id="WP_141189033.1">
    <property type="nucleotide sequence ID" value="NZ_JBHUMR010000008.1"/>
</dbReference>
<dbReference type="PANTHER" id="PTHR43758">
    <property type="entry name" value="7,8-DIHYDRO-8-OXOGUANINE TRIPHOSPHATASE"/>
    <property type="match status" value="1"/>
</dbReference>
<dbReference type="CDD" id="cd18886">
    <property type="entry name" value="NUDIX_MutT_Nudt1"/>
    <property type="match status" value="1"/>
</dbReference>
<keyword evidence="8" id="KW-1185">Reference proteome</keyword>